<dbReference type="OrthoDB" id="63533at2759"/>
<dbReference type="SUPFAM" id="SSF52540">
    <property type="entry name" value="P-loop containing nucleoside triphosphate hydrolases"/>
    <property type="match status" value="1"/>
</dbReference>
<evidence type="ECO:0000256" key="2">
    <source>
        <dbReference type="ARBA" id="ARBA00022741"/>
    </source>
</evidence>
<dbReference type="InterPro" id="IPR027417">
    <property type="entry name" value="P-loop_NTPase"/>
</dbReference>
<dbReference type="SMART" id="SM00176">
    <property type="entry name" value="RAN"/>
    <property type="match status" value="1"/>
</dbReference>
<proteinExistence type="inferred from homology"/>
<dbReference type="PROSITE" id="PS51420">
    <property type="entry name" value="RHO"/>
    <property type="match status" value="1"/>
</dbReference>
<dbReference type="Pfam" id="PF00071">
    <property type="entry name" value="Ras"/>
    <property type="match status" value="1"/>
</dbReference>
<evidence type="ECO:0000313" key="6">
    <source>
        <dbReference type="EMBL" id="CAC5391122.1"/>
    </source>
</evidence>
<dbReference type="InterPro" id="IPR001806">
    <property type="entry name" value="Small_GTPase"/>
</dbReference>
<feature type="compositionally biased region" description="Basic and acidic residues" evidence="4">
    <location>
        <begin position="625"/>
        <end position="654"/>
    </location>
</feature>
<dbReference type="GO" id="GO:0005525">
    <property type="term" value="F:GTP binding"/>
    <property type="evidence" value="ECO:0007669"/>
    <property type="project" value="UniProtKB-KW"/>
</dbReference>
<evidence type="ECO:0000256" key="1">
    <source>
        <dbReference type="ARBA" id="ARBA00006270"/>
    </source>
</evidence>
<feature type="compositionally biased region" description="Polar residues" evidence="4">
    <location>
        <begin position="400"/>
        <end position="413"/>
    </location>
</feature>
<evidence type="ECO:0000256" key="3">
    <source>
        <dbReference type="ARBA" id="ARBA00023134"/>
    </source>
</evidence>
<dbReference type="InterPro" id="IPR050227">
    <property type="entry name" value="Rab"/>
</dbReference>
<evidence type="ECO:0000313" key="7">
    <source>
        <dbReference type="Proteomes" id="UP000507470"/>
    </source>
</evidence>
<dbReference type="PANTHER" id="PTHR47977">
    <property type="entry name" value="RAS-RELATED PROTEIN RAB"/>
    <property type="match status" value="1"/>
</dbReference>
<feature type="signal peptide" evidence="5">
    <location>
        <begin position="1"/>
        <end position="20"/>
    </location>
</feature>
<dbReference type="Proteomes" id="UP000507470">
    <property type="component" value="Unassembled WGS sequence"/>
</dbReference>
<keyword evidence="5" id="KW-0732">Signal</keyword>
<evidence type="ECO:0000256" key="4">
    <source>
        <dbReference type="SAM" id="MobiDB-lite"/>
    </source>
</evidence>
<keyword evidence="2" id="KW-0547">Nucleotide-binding</keyword>
<protein>
    <submittedName>
        <fullName evidence="6">RAB6A</fullName>
    </submittedName>
</protein>
<keyword evidence="3" id="KW-0342">GTP-binding</keyword>
<dbReference type="SMART" id="SM00174">
    <property type="entry name" value="RHO"/>
    <property type="match status" value="1"/>
</dbReference>
<organism evidence="6 7">
    <name type="scientific">Mytilus coruscus</name>
    <name type="common">Sea mussel</name>
    <dbReference type="NCBI Taxonomy" id="42192"/>
    <lineage>
        <taxon>Eukaryota</taxon>
        <taxon>Metazoa</taxon>
        <taxon>Spiralia</taxon>
        <taxon>Lophotrochozoa</taxon>
        <taxon>Mollusca</taxon>
        <taxon>Bivalvia</taxon>
        <taxon>Autobranchia</taxon>
        <taxon>Pteriomorphia</taxon>
        <taxon>Mytilida</taxon>
        <taxon>Mytiloidea</taxon>
        <taxon>Mytilidae</taxon>
        <taxon>Mytilinae</taxon>
        <taxon>Mytilus</taxon>
    </lineage>
</organism>
<dbReference type="FunFam" id="3.40.50.300:FF:000139">
    <property type="entry name" value="ras-related protein Rab-6A isoform X1"/>
    <property type="match status" value="1"/>
</dbReference>
<feature type="region of interest" description="Disordered" evidence="4">
    <location>
        <begin position="342"/>
        <end position="366"/>
    </location>
</feature>
<dbReference type="InterPro" id="IPR005225">
    <property type="entry name" value="Small_GTP-bd"/>
</dbReference>
<dbReference type="Gene3D" id="3.40.50.300">
    <property type="entry name" value="P-loop containing nucleotide triphosphate hydrolases"/>
    <property type="match status" value="1"/>
</dbReference>
<feature type="compositionally biased region" description="Low complexity" evidence="4">
    <location>
        <begin position="342"/>
        <end position="356"/>
    </location>
</feature>
<dbReference type="PROSITE" id="PS51419">
    <property type="entry name" value="RAB"/>
    <property type="match status" value="1"/>
</dbReference>
<dbReference type="AlphaFoldDB" id="A0A6J8C611"/>
<dbReference type="GO" id="GO:0003924">
    <property type="term" value="F:GTPase activity"/>
    <property type="evidence" value="ECO:0007669"/>
    <property type="project" value="InterPro"/>
</dbReference>
<dbReference type="SMART" id="SM00173">
    <property type="entry name" value="RAS"/>
    <property type="match status" value="1"/>
</dbReference>
<dbReference type="SMART" id="SM00175">
    <property type="entry name" value="RAB"/>
    <property type="match status" value="1"/>
</dbReference>
<dbReference type="CDD" id="cd01861">
    <property type="entry name" value="Rab6"/>
    <property type="match status" value="1"/>
</dbReference>
<feature type="chain" id="PRO_5027105726" evidence="5">
    <location>
        <begin position="21"/>
        <end position="654"/>
    </location>
</feature>
<comment type="similarity">
    <text evidence="1">Belongs to the small GTPase superfamily. Rab family.</text>
</comment>
<feature type="region of interest" description="Disordered" evidence="4">
    <location>
        <begin position="400"/>
        <end position="433"/>
    </location>
</feature>
<dbReference type="PRINTS" id="PR00449">
    <property type="entry name" value="RASTRNSFRMNG"/>
</dbReference>
<name>A0A6J8C611_MYTCO</name>
<sequence>MASIVIICSVLLYLLAGIETCSHLDNCKHQLEELFNNTLETGDISVMIPLCLNIGGKSQLRTCENNAVSKCKLGGHEPEYIAFNALKFKARKKCRQECPGMDNVKICQDLIKYDTIQKSGYSQFCSHYNNIKTTCVDTKLKTCSFRDELFLSGLSGDVRRIVQTICQSGCSSIDKTKQIIDACNSQFTTSSGNGFADCNFYKQYISCIQKGSPCPQFRQVAKYSKPKLSEAQARCEPATTPKASTIVLSATAALTPELARRSVLTHKTIEVSTTFRSSSTTKGILKMNPIPDIKTQNIQTATPSVSYTVKKQNVASVVDEATNSIIKDKITAMDTTDLLYYNTNSSESTNPTSTRRSSVEATDSTSYSTKSLRIVDEATNSITNDKITAIDTTDLLYYNTNSPKSTNPLPTRRSSVDTKSIRKGPQNSGAMKTGPTSFCIAESDITMSSSGEFGNPLRKFKLVFLGEQSVGKTSLITRFMYDSFDNTYQATIGIDFLSKTMYLEDRTIRLQLWDTAGQERFRSLIPSYIRDSSVAVVVYDITNANSFQQTSKWIDDVRTERGSDVIIMLVGNKTDLSDKRQVTSEEGERKAKELNVMFIETSAKAGYNVKQLFRRVAAALPGMEQTDKPRGEMTEVKLKDTPSEPEAKEGGCAC</sequence>
<gene>
    <name evidence="6" type="ORF">MCOR_26159</name>
</gene>
<evidence type="ECO:0000256" key="5">
    <source>
        <dbReference type="SAM" id="SignalP"/>
    </source>
</evidence>
<dbReference type="NCBIfam" id="TIGR00231">
    <property type="entry name" value="small_GTP"/>
    <property type="match status" value="1"/>
</dbReference>
<reference evidence="6 7" key="1">
    <citation type="submission" date="2020-06" db="EMBL/GenBank/DDBJ databases">
        <authorList>
            <person name="Li R."/>
            <person name="Bekaert M."/>
        </authorList>
    </citation>
    <scope>NUCLEOTIDE SEQUENCE [LARGE SCALE GENOMIC DNA]</scope>
    <source>
        <strain evidence="7">wild</strain>
    </source>
</reference>
<dbReference type="PROSITE" id="PS51421">
    <property type="entry name" value="RAS"/>
    <property type="match status" value="1"/>
</dbReference>
<feature type="region of interest" description="Disordered" evidence="4">
    <location>
        <begin position="623"/>
        <end position="654"/>
    </location>
</feature>
<dbReference type="EMBL" id="CACVKT020004665">
    <property type="protein sequence ID" value="CAC5391122.1"/>
    <property type="molecule type" value="Genomic_DNA"/>
</dbReference>
<accession>A0A6J8C611</accession>
<keyword evidence="7" id="KW-1185">Reference proteome</keyword>